<protein>
    <submittedName>
        <fullName evidence="2">Uncharacterized protein</fullName>
    </submittedName>
</protein>
<dbReference type="WBParaSite" id="MhA1_Contig336.frz3.gene6">
    <property type="protein sequence ID" value="MhA1_Contig336.frz3.gene6"/>
    <property type="gene ID" value="MhA1_Contig336.frz3.gene6"/>
</dbReference>
<sequence length="114" mass="13462">MEKLCKRIQVELPERILRALGVSNNNNNLFTTNNLISPSIQQNKLINQSFISNVSTKEINKEENEEEQIVDVESLVNEEDKNLIKIEENKNNEQVDNFKMRRMNISRKSVWRPY</sequence>
<proteinExistence type="predicted"/>
<keyword evidence="1" id="KW-1185">Reference proteome</keyword>
<accession>A0A1I8BM66</accession>
<name>A0A1I8BM66_MELHA</name>
<evidence type="ECO:0000313" key="2">
    <source>
        <dbReference type="WBParaSite" id="MhA1_Contig336.frz3.gene6"/>
    </source>
</evidence>
<dbReference type="AlphaFoldDB" id="A0A1I8BM66"/>
<dbReference type="Proteomes" id="UP000095281">
    <property type="component" value="Unplaced"/>
</dbReference>
<evidence type="ECO:0000313" key="1">
    <source>
        <dbReference type="Proteomes" id="UP000095281"/>
    </source>
</evidence>
<reference evidence="2" key="1">
    <citation type="submission" date="2016-11" db="UniProtKB">
        <authorList>
            <consortium name="WormBaseParasite"/>
        </authorList>
    </citation>
    <scope>IDENTIFICATION</scope>
</reference>
<organism evidence="1 2">
    <name type="scientific">Meloidogyne hapla</name>
    <name type="common">Root-knot nematode worm</name>
    <dbReference type="NCBI Taxonomy" id="6305"/>
    <lineage>
        <taxon>Eukaryota</taxon>
        <taxon>Metazoa</taxon>
        <taxon>Ecdysozoa</taxon>
        <taxon>Nematoda</taxon>
        <taxon>Chromadorea</taxon>
        <taxon>Rhabditida</taxon>
        <taxon>Tylenchina</taxon>
        <taxon>Tylenchomorpha</taxon>
        <taxon>Tylenchoidea</taxon>
        <taxon>Meloidogynidae</taxon>
        <taxon>Meloidogyninae</taxon>
        <taxon>Meloidogyne</taxon>
    </lineage>
</organism>